<protein>
    <submittedName>
        <fullName evidence="1">Uncharacterized protein</fullName>
    </submittedName>
</protein>
<sequence length="134" mass="14654">MFLMCLMIPISGVYNFKMIGNGKIIVSGKVDPTKLLKFIAKAGKTAEVLWWQFGECSSNLFLPINQHYSITNSSQYGYGSIGVYGGGGGFYDNGYGGNSYYQGGYGGSSHLDDLPCPLRQKSEQDEPMKCCTIM</sequence>
<organism evidence="1 2">
    <name type="scientific">Lithospermum erythrorhizon</name>
    <name type="common">Purple gromwell</name>
    <name type="synonym">Lithospermum officinale var. erythrorhizon</name>
    <dbReference type="NCBI Taxonomy" id="34254"/>
    <lineage>
        <taxon>Eukaryota</taxon>
        <taxon>Viridiplantae</taxon>
        <taxon>Streptophyta</taxon>
        <taxon>Embryophyta</taxon>
        <taxon>Tracheophyta</taxon>
        <taxon>Spermatophyta</taxon>
        <taxon>Magnoliopsida</taxon>
        <taxon>eudicotyledons</taxon>
        <taxon>Gunneridae</taxon>
        <taxon>Pentapetalae</taxon>
        <taxon>asterids</taxon>
        <taxon>lamiids</taxon>
        <taxon>Boraginales</taxon>
        <taxon>Boraginaceae</taxon>
        <taxon>Boraginoideae</taxon>
        <taxon>Lithospermeae</taxon>
        <taxon>Lithospermum</taxon>
    </lineage>
</organism>
<reference evidence="1 2" key="1">
    <citation type="submission" date="2024-01" db="EMBL/GenBank/DDBJ databases">
        <title>The complete chloroplast genome sequence of Lithospermum erythrorhizon: insights into the phylogenetic relationship among Boraginaceae species and the maternal lineages of purple gromwells.</title>
        <authorList>
            <person name="Okada T."/>
            <person name="Watanabe K."/>
        </authorList>
    </citation>
    <scope>NUCLEOTIDE SEQUENCE [LARGE SCALE GENOMIC DNA]</scope>
</reference>
<accession>A0AAV3NXW1</accession>
<dbReference type="AlphaFoldDB" id="A0AAV3NXW1"/>
<evidence type="ECO:0000313" key="1">
    <source>
        <dbReference type="EMBL" id="GAA0144109.1"/>
    </source>
</evidence>
<gene>
    <name evidence="1" type="ORF">LIER_04637</name>
</gene>
<dbReference type="EMBL" id="BAABME010000604">
    <property type="protein sequence ID" value="GAA0144109.1"/>
    <property type="molecule type" value="Genomic_DNA"/>
</dbReference>
<dbReference type="Proteomes" id="UP001454036">
    <property type="component" value="Unassembled WGS sequence"/>
</dbReference>
<keyword evidence="2" id="KW-1185">Reference proteome</keyword>
<name>A0AAV3NXW1_LITER</name>
<proteinExistence type="predicted"/>
<comment type="caution">
    <text evidence="1">The sequence shown here is derived from an EMBL/GenBank/DDBJ whole genome shotgun (WGS) entry which is preliminary data.</text>
</comment>
<evidence type="ECO:0000313" key="2">
    <source>
        <dbReference type="Proteomes" id="UP001454036"/>
    </source>
</evidence>